<dbReference type="Proteomes" id="UP000647424">
    <property type="component" value="Unassembled WGS sequence"/>
</dbReference>
<evidence type="ECO:0000313" key="1">
    <source>
        <dbReference type="EMBL" id="MBD8051437.1"/>
    </source>
</evidence>
<reference evidence="1" key="1">
    <citation type="submission" date="2020-09" db="EMBL/GenBank/DDBJ databases">
        <title>Genome seq and assembly of Limnohabitants sp.</title>
        <authorList>
            <person name="Chhetri G."/>
        </authorList>
    </citation>
    <scope>NUCLEOTIDE SEQUENCE</scope>
    <source>
        <strain evidence="1">JUR4</strain>
    </source>
</reference>
<keyword evidence="2" id="KW-1185">Reference proteome</keyword>
<protein>
    <submittedName>
        <fullName evidence="1">Esterase</fullName>
    </submittedName>
</protein>
<dbReference type="SUPFAM" id="SSF53474">
    <property type="entry name" value="alpha/beta-Hydrolases"/>
    <property type="match status" value="1"/>
</dbReference>
<dbReference type="EMBL" id="JACYFT010000003">
    <property type="protein sequence ID" value="MBD8051437.1"/>
    <property type="molecule type" value="Genomic_DNA"/>
</dbReference>
<sequence>MTSAPLTHLLYLHGFRSSPQSVKAQKLSRLVAAQYPALHWWCPALPPSPQAAMAQLLAGLQDWPQAGMAIMGSSLGGFYAHVLARQMGCRAVLLNPAVHPARDLADYIGEHPAWHDPSQRIHFEAGHVDELRVLEATPACHTPPCLAVIAKGDEVLDWREMLGAYGQDRVRLIEGSDHGLSDFDLYLPEILEFLGLRAHTP</sequence>
<comment type="caution">
    <text evidence="1">The sequence shown here is derived from an EMBL/GenBank/DDBJ whole genome shotgun (WGS) entry which is preliminary data.</text>
</comment>
<dbReference type="InterPro" id="IPR029058">
    <property type="entry name" value="AB_hydrolase_fold"/>
</dbReference>
<name>A0A927FJ34_9BURK</name>
<dbReference type="AlphaFoldDB" id="A0A927FJ34"/>
<dbReference type="Gene3D" id="3.40.50.1820">
    <property type="entry name" value="alpha/beta hydrolase"/>
    <property type="match status" value="1"/>
</dbReference>
<proteinExistence type="predicted"/>
<accession>A0A927FJ34</accession>
<dbReference type="Pfam" id="PF05728">
    <property type="entry name" value="UPF0227"/>
    <property type="match status" value="1"/>
</dbReference>
<gene>
    <name evidence="1" type="ORF">IC609_12885</name>
</gene>
<organism evidence="1 2">
    <name type="scientific">Limnohabitans radicicola</name>
    <dbReference type="NCBI Taxonomy" id="2771427"/>
    <lineage>
        <taxon>Bacteria</taxon>
        <taxon>Pseudomonadati</taxon>
        <taxon>Pseudomonadota</taxon>
        <taxon>Betaproteobacteria</taxon>
        <taxon>Burkholderiales</taxon>
        <taxon>Comamonadaceae</taxon>
        <taxon>Limnohabitans</taxon>
    </lineage>
</organism>
<dbReference type="PANTHER" id="PTHR35602">
    <property type="entry name" value="ESTERASE YQIA-RELATED"/>
    <property type="match status" value="1"/>
</dbReference>
<evidence type="ECO:0000313" key="2">
    <source>
        <dbReference type="Proteomes" id="UP000647424"/>
    </source>
</evidence>
<dbReference type="PANTHER" id="PTHR35602:SF3">
    <property type="entry name" value="ESTERASE YQIA"/>
    <property type="match status" value="1"/>
</dbReference>
<dbReference type="InterPro" id="IPR008886">
    <property type="entry name" value="UPF0227/Esterase_YqiA"/>
</dbReference>
<dbReference type="RefSeq" id="WP_191819927.1">
    <property type="nucleotide sequence ID" value="NZ_JACYFT010000003.1"/>
</dbReference>